<feature type="coiled-coil region" evidence="1">
    <location>
        <begin position="2121"/>
        <end position="2148"/>
    </location>
</feature>
<dbReference type="Proteomes" id="UP000515308">
    <property type="component" value="Chromosome PVLDE_07"/>
</dbReference>
<reference evidence="2 3" key="1">
    <citation type="submission" date="2020-08" db="EMBL/GenBank/DDBJ databases">
        <authorList>
            <person name="Ramaprasad A."/>
        </authorList>
    </citation>
    <scope>NUCLEOTIDE SEQUENCE [LARGE SCALE GENOMIC DNA]</scope>
</reference>
<evidence type="ECO:0000313" key="2">
    <source>
        <dbReference type="EMBL" id="CAD2089051.1"/>
    </source>
</evidence>
<gene>
    <name evidence="2" type="ORF">PVLDE_0701250</name>
</gene>
<protein>
    <submittedName>
        <fullName evidence="2">Uncharacterized protein</fullName>
    </submittedName>
</protein>
<dbReference type="VEuPathDB" id="PlasmoDB:PVLDE_0701250"/>
<keyword evidence="1" id="KW-0175">Coiled coil</keyword>
<accession>A0A6V7S140</accession>
<sequence length="2441" mass="288314">MIKQISNRKWNRILKAQREYVNNLFMKRIHTIKYKKIDKKATSKIHIILKNHSTIYSQCYNLFNKNRVFENFSFINNKKYSRLVNQKRLPLAHANIWDTNLTLATYKKEKMCKENEHNNIGKGKYKSQNKYFFETQFHEPNMPKMTLPLPQRLPIFPNLIIYPFIKLFNFSKKKRTNPSSMLSKNITRKTDKTNFEMQKKIEYIQSSNKKNNNSIKVSNDISKNEYNIEKDKNKYDKIGTKNIEENLQKSYINRNIYHYDYSKNNKNANRMYQTEQDNYGNDNKSNGESRHIMNNIYSFSQNKYNIKISNKKVKRKYDEIHIKNMVLKKEKAWDKYIIDDIIPLTESIPMHIFHNCRFTKYNYLYIQKYAQIYKNKIKNTKKTTQHVLNFKPNKKRKICTQCYNTPIMIIDKINTRRDARKIKKNNKIISTYSKKYCYKNIDKYNKTVKIPTYYSGKYILYKKINPYVFSCLNSFSTIYSSRNPNWNQKINFRIQKKNKSTLIKEEKKQLSKKIITPLKGKIKNAPKIHNGHLEKKNLNKQMLEDQKKKKFIINKKKINHVYNIDNTSCGYQSNKKMKIREREKKRNLQESKITKKGKCINSKCLTNNGINLYNNCATEMSTKKTDNRIGKNNRQLLTSSFNNKFESSRINTEPPFCKIKKEVKAPLKQASKIKSINKMKNDHTKNSVSSSIQNKNANYNDNININRQQNPTKHIDGIIKKKSMQTKRNKSNTRIGDHITQTNKMEDKNVKKEVYKLKERNTNNLITSIHKNGNNRKTTAQLNCYKKNEINSKILNLNIERCKDIIKGYTNSNIINNNNCLKKKYIKSNSVKTEYASSISSPVSNYSEGISRIRENDTNNKLLEIDKDKIISQESMLYGLINKNDNKNRLKKFIEDSEKNENQIKQSKYKIENNNDPSFFSHKNNVTNNFSITHCKSKIKNLLPNKTSFIEKNINCWNKTKKAHTTNLPKTNTSNLMSSTKIKSEESLLYELINANDNKSKLKQIIEHSEKVIEDNELGKYHELIYPIKNMPQENRHILMQEEETKHLHNGTNIIIGTEHIQKNTEIKQTEIVYPYNNLQKTNDQKITHKDHISHHENLLYQLINKSSNRIKLQNFIQEDIKYEHPKNQHIIKNNLNTTPPIKYTPINNTQTIQNNELYDQSSGNIELNKNIPKEKSVEKDTVSKKYINYEKSSKYSMKKPIKCEKESLNLAKKQICYKNLFTHKYLHSQSNYSIKKLAIKTDNKYKIRINNSSSKDDKKIKFLNSQNGNKTTSKSIDIKNVQNPKKYKHIKAKIETIKTEMNKIERDKNIKADYYKKKTLLLQSNLKKGEENVKRKPIEPRRQKSSISTYHKFNDNKKDNILKKIKYQFLNKNEINEKNMNPKNLSKKCFKSQHFNIQKKYPNGIKTSTKYSRPTNIYEKNGYQSTKCSLLISKRSFSKKQKINNGTSNEVTKQGNIIENMLEVITMTDRNNSNKNCPNLDKGIKINNDYNKNEDRQKIKYFEQILNEIKNKVINKEIRKKAENRKIIIKKKYFTILRNNSNHNNKQRIVEKIQKEKYKTNITAFIELTPQTKPTKIFNKKITTIKNEYIVPTPILHISKQNTNKKVNNSLKPSLDKIELSFNPLNKNIIMHRQEYYISITINYCTIPRCIENKITIFKWFTKNIINKMDRTEDRIVHICGIFKKMKQIRLYKKINKSKKSLMIDGTSKDNENKAWRKLQIEDIQIKGINKIGKKNSSLILDIYKGKCINRNEKIIFYLSKNQKYEKLLQFKSQRKNQINKNAMIIPNENIIYTFKVTILAATIFKTYMCTVLFIKNISDTSVYTSNTIYILTKNINSLCNTKKQVIPLINDEIKNKIALTNRINNSPKLLKINNNIVEKTEEKNSILPLKCLPNNYTKDAEKENPKIKMIQDISKKVEKIKPKENQNNDIEKEILAIKHLIKEVLDEIKNGIIKDSNIEKKKKRVRSKRKLLYRKEFVKNILNKNRKFIKPKLMNEKNKPIEILQKIKKLNKIHTKKISTYAPLKNMVEESSIEIIQNNEQDKFAIENFEDSICMNNRDLLSDNTLENQTEENKYAIQIDTSNDILIIKDKENNDSTCIIVKDDEINIPHCNTLPVKNCEEIKKEINKLIDMVNELKKEYMNEMINQGFNQKIKEDITIIEQLENINLENTNEIIAKKFEHEIDKIEEENQCPTKILALKNSQLDNLKEKENPQISDETNYEIMMLENFKVNQEKIKILPNKHRSNEPNERISKKIPKIKFQKKKKSIKNMKIKFKIMDIIHEENPTNFEIKKNNTENIKQIVKDILTVETIKNILKETKDHCFEESKNEPMPNDQAPIIEIAKVVNYPETQETFLKDTPTNNLSYEKNEQVYISSASIIKKKSKNINNTKNGMTETMQKLLSRKRVTLNESLAKKRQIFNAQKDENKRLTDDFLFSCS</sequence>
<organism evidence="2 3">
    <name type="scientific">Plasmodium vinckei lentum</name>
    <dbReference type="NCBI Taxonomy" id="138297"/>
    <lineage>
        <taxon>Eukaryota</taxon>
        <taxon>Sar</taxon>
        <taxon>Alveolata</taxon>
        <taxon>Apicomplexa</taxon>
        <taxon>Aconoidasida</taxon>
        <taxon>Haemosporida</taxon>
        <taxon>Plasmodiidae</taxon>
        <taxon>Plasmodium</taxon>
        <taxon>Plasmodium (Vinckeia)</taxon>
    </lineage>
</organism>
<name>A0A6V7S140_PLAVN</name>
<evidence type="ECO:0000313" key="3">
    <source>
        <dbReference type="Proteomes" id="UP000515308"/>
    </source>
</evidence>
<evidence type="ECO:0000256" key="1">
    <source>
        <dbReference type="SAM" id="Coils"/>
    </source>
</evidence>
<dbReference type="EMBL" id="LR865369">
    <property type="protein sequence ID" value="CAD2089051.1"/>
    <property type="molecule type" value="Genomic_DNA"/>
</dbReference>
<proteinExistence type="predicted"/>